<name>A0AAD8EHE1_DIPPU</name>
<dbReference type="Proteomes" id="UP001233999">
    <property type="component" value="Unassembled WGS sequence"/>
</dbReference>
<reference evidence="3" key="2">
    <citation type="submission" date="2023-05" db="EMBL/GenBank/DDBJ databases">
        <authorList>
            <person name="Fouks B."/>
        </authorList>
    </citation>
    <scope>NUCLEOTIDE SEQUENCE</scope>
    <source>
        <strain evidence="3">Stay&amp;Tobe</strain>
        <tissue evidence="3">Testes</tissue>
    </source>
</reference>
<keyword evidence="4" id="KW-1185">Reference proteome</keyword>
<evidence type="ECO:0000256" key="1">
    <source>
        <dbReference type="SAM" id="MobiDB-lite"/>
    </source>
</evidence>
<evidence type="ECO:0000256" key="2">
    <source>
        <dbReference type="SAM" id="SignalP"/>
    </source>
</evidence>
<dbReference type="GO" id="GO:0005184">
    <property type="term" value="F:neuropeptide hormone activity"/>
    <property type="evidence" value="ECO:0007669"/>
    <property type="project" value="InterPro"/>
</dbReference>
<dbReference type="InterPro" id="IPR010276">
    <property type="entry name" value="Allatostatin"/>
</dbReference>
<evidence type="ECO:0000313" key="3">
    <source>
        <dbReference type="EMBL" id="KAJ9590246.1"/>
    </source>
</evidence>
<sequence length="372" mass="41788">KPMSGPRTCFCLPSALVLVLLSLSTSALGTAPEPSGVHEESPAGGGTDLLPHPEDLSASDNPDLEFVKRLYDFGLGKRAYSYVSEYKRLPVYNFGLGKRSKMYGFGLGKRDGRMYSFGLGKRDYDYYGEEDEDDQQAIGDEDIEESDVGDLMDKRDRLYSFGLGKRARPYSFGLGKRAPSGAQRLYGFGLGKRGGSLYSFGLGKRGDGRLYAFGLGKRPVNSGRSSGSRFNFGLGKRSDDIDFRELEEKFAEDKRYPQEHRFSFGLGKREVEPSELEAVRNEEKDNSSVHDKKNNTNDMHSGERIKRSLHYPFGIRKLESSYDLNSASSLNSEENDDITPEEFSRMVRRPFNFGLGKRIPMYDFGIGKRSER</sequence>
<feature type="signal peptide" evidence="2">
    <location>
        <begin position="1"/>
        <end position="29"/>
    </location>
</feature>
<dbReference type="Pfam" id="PF05953">
    <property type="entry name" value="Allatostatin"/>
    <property type="match status" value="5"/>
</dbReference>
<organism evidence="3 4">
    <name type="scientific">Diploptera punctata</name>
    <name type="common">Pacific beetle cockroach</name>
    <dbReference type="NCBI Taxonomy" id="6984"/>
    <lineage>
        <taxon>Eukaryota</taxon>
        <taxon>Metazoa</taxon>
        <taxon>Ecdysozoa</taxon>
        <taxon>Arthropoda</taxon>
        <taxon>Hexapoda</taxon>
        <taxon>Insecta</taxon>
        <taxon>Pterygota</taxon>
        <taxon>Neoptera</taxon>
        <taxon>Polyneoptera</taxon>
        <taxon>Dictyoptera</taxon>
        <taxon>Blattodea</taxon>
        <taxon>Blaberoidea</taxon>
        <taxon>Blaberidae</taxon>
        <taxon>Diplopterinae</taxon>
        <taxon>Diploptera</taxon>
    </lineage>
</organism>
<feature type="region of interest" description="Disordered" evidence="1">
    <location>
        <begin position="31"/>
        <end position="60"/>
    </location>
</feature>
<dbReference type="AlphaFoldDB" id="A0AAD8EHE1"/>
<accession>A0AAD8EHE1</accession>
<reference evidence="3" key="1">
    <citation type="journal article" date="2023" name="IScience">
        <title>Live-bearing cockroach genome reveals convergent evolutionary mechanisms linked to viviparity in insects and beyond.</title>
        <authorList>
            <person name="Fouks B."/>
            <person name="Harrison M.C."/>
            <person name="Mikhailova A.A."/>
            <person name="Marchal E."/>
            <person name="English S."/>
            <person name="Carruthers M."/>
            <person name="Jennings E.C."/>
            <person name="Chiamaka E.L."/>
            <person name="Frigard R.A."/>
            <person name="Pippel M."/>
            <person name="Attardo G.M."/>
            <person name="Benoit J.B."/>
            <person name="Bornberg-Bauer E."/>
            <person name="Tobe S.S."/>
        </authorList>
    </citation>
    <scope>NUCLEOTIDE SEQUENCE</scope>
    <source>
        <strain evidence="3">Stay&amp;Tobe</strain>
    </source>
</reference>
<evidence type="ECO:0000313" key="4">
    <source>
        <dbReference type="Proteomes" id="UP001233999"/>
    </source>
</evidence>
<proteinExistence type="predicted"/>
<feature type="non-terminal residue" evidence="3">
    <location>
        <position position="1"/>
    </location>
</feature>
<feature type="region of interest" description="Disordered" evidence="1">
    <location>
        <begin position="275"/>
        <end position="300"/>
    </location>
</feature>
<feature type="chain" id="PRO_5041984495" evidence="2">
    <location>
        <begin position="30"/>
        <end position="372"/>
    </location>
</feature>
<dbReference type="EMBL" id="JASPKZ010004543">
    <property type="protein sequence ID" value="KAJ9590246.1"/>
    <property type="molecule type" value="Genomic_DNA"/>
</dbReference>
<gene>
    <name evidence="3" type="ORF">L9F63_016633</name>
</gene>
<protein>
    <submittedName>
        <fullName evidence="3">Uncharacterized protein</fullName>
    </submittedName>
</protein>
<comment type="caution">
    <text evidence="3">The sequence shown here is derived from an EMBL/GenBank/DDBJ whole genome shotgun (WGS) entry which is preliminary data.</text>
</comment>
<keyword evidence="2" id="KW-0732">Signal</keyword>